<keyword evidence="2" id="KW-0342">GTP-binding</keyword>
<keyword evidence="1" id="KW-0547">Nucleotide-binding</keyword>
<name>A0AAV2SYR5_CALDB</name>
<evidence type="ECO:0000256" key="1">
    <source>
        <dbReference type="ARBA" id="ARBA00022741"/>
    </source>
</evidence>
<organism evidence="4 5">
    <name type="scientific">Calicophoron daubneyi</name>
    <name type="common">Rumen fluke</name>
    <name type="synonym">Paramphistomum daubneyi</name>
    <dbReference type="NCBI Taxonomy" id="300641"/>
    <lineage>
        <taxon>Eukaryota</taxon>
        <taxon>Metazoa</taxon>
        <taxon>Spiralia</taxon>
        <taxon>Lophotrochozoa</taxon>
        <taxon>Platyhelminthes</taxon>
        <taxon>Trematoda</taxon>
        <taxon>Digenea</taxon>
        <taxon>Plagiorchiida</taxon>
        <taxon>Pronocephalata</taxon>
        <taxon>Paramphistomoidea</taxon>
        <taxon>Paramphistomidae</taxon>
        <taxon>Calicophoron</taxon>
    </lineage>
</organism>
<dbReference type="SMART" id="SM00174">
    <property type="entry name" value="RHO"/>
    <property type="match status" value="1"/>
</dbReference>
<dbReference type="InterPro" id="IPR050227">
    <property type="entry name" value="Rab"/>
</dbReference>
<keyword evidence="3" id="KW-0449">Lipoprotein</keyword>
<accession>A0AAV2SYR5</accession>
<protein>
    <submittedName>
        <fullName evidence="4">Uncharacterized protein</fullName>
    </submittedName>
</protein>
<evidence type="ECO:0000256" key="2">
    <source>
        <dbReference type="ARBA" id="ARBA00023134"/>
    </source>
</evidence>
<dbReference type="SMART" id="SM00173">
    <property type="entry name" value="RAS"/>
    <property type="match status" value="1"/>
</dbReference>
<dbReference type="PROSITE" id="PS51420">
    <property type="entry name" value="RHO"/>
    <property type="match status" value="1"/>
</dbReference>
<comment type="caution">
    <text evidence="4">The sequence shown here is derived from an EMBL/GenBank/DDBJ whole genome shotgun (WGS) entry which is preliminary data.</text>
</comment>
<reference evidence="4" key="1">
    <citation type="submission" date="2024-06" db="EMBL/GenBank/DDBJ databases">
        <authorList>
            <person name="Liu X."/>
            <person name="Lenzi L."/>
            <person name="Haldenby T S."/>
            <person name="Uol C."/>
        </authorList>
    </citation>
    <scope>NUCLEOTIDE SEQUENCE</scope>
</reference>
<dbReference type="AlphaFoldDB" id="A0AAV2SYR5"/>
<dbReference type="InterPro" id="IPR005225">
    <property type="entry name" value="Small_GTP-bd"/>
</dbReference>
<evidence type="ECO:0000313" key="5">
    <source>
        <dbReference type="Proteomes" id="UP001497525"/>
    </source>
</evidence>
<dbReference type="Gene3D" id="3.40.50.300">
    <property type="entry name" value="P-loop containing nucleotide triphosphate hydrolases"/>
    <property type="match status" value="1"/>
</dbReference>
<dbReference type="FunFam" id="3.40.50.300:FF:001129">
    <property type="entry name" value="ras-related protein Rab-44 isoform X2"/>
    <property type="match status" value="1"/>
</dbReference>
<dbReference type="InterPro" id="IPR001806">
    <property type="entry name" value="Small_GTPase"/>
</dbReference>
<dbReference type="SMART" id="SM00177">
    <property type="entry name" value="ARF"/>
    <property type="match status" value="1"/>
</dbReference>
<dbReference type="Proteomes" id="UP001497525">
    <property type="component" value="Unassembled WGS sequence"/>
</dbReference>
<dbReference type="PROSITE" id="PS51421">
    <property type="entry name" value="RAS"/>
    <property type="match status" value="1"/>
</dbReference>
<evidence type="ECO:0000256" key="3">
    <source>
        <dbReference type="ARBA" id="ARBA00023288"/>
    </source>
</evidence>
<dbReference type="InterPro" id="IPR027417">
    <property type="entry name" value="P-loop_NTPase"/>
</dbReference>
<evidence type="ECO:0000313" key="4">
    <source>
        <dbReference type="EMBL" id="CAL5130332.1"/>
    </source>
</evidence>
<proteinExistence type="predicted"/>
<dbReference type="Pfam" id="PF00071">
    <property type="entry name" value="Ras"/>
    <property type="match status" value="1"/>
</dbReference>
<dbReference type="NCBIfam" id="TIGR00231">
    <property type="entry name" value="small_GTP"/>
    <property type="match status" value="1"/>
</dbReference>
<dbReference type="PANTHER" id="PTHR47977">
    <property type="entry name" value="RAS-RELATED PROTEIN RAB"/>
    <property type="match status" value="1"/>
</dbReference>
<dbReference type="SMART" id="SM00175">
    <property type="entry name" value="RAB"/>
    <property type="match status" value="1"/>
</dbReference>
<dbReference type="PROSITE" id="PS51419">
    <property type="entry name" value="RAB"/>
    <property type="match status" value="1"/>
</dbReference>
<sequence>MDGLNDDVICFKILIIGDSSVGKSSLLVRYMTDTFEPRIPATIGVDYKVKVVRVSDGTMVKLSMWDTAGQERFRTLTPNFYRGANGAVIVFDVSNRETFDNLSKWMEELKTFSNSQSVSCLLVGNKIDQPRQVSREEGLRFARLYNMPYTEASAKTSEGVNSTFYDLVYRIYSNPLIWDPDGRHRARISRASSRVNLSQNGRVSKCC</sequence>
<dbReference type="GO" id="GO:0003924">
    <property type="term" value="F:GTPase activity"/>
    <property type="evidence" value="ECO:0007669"/>
    <property type="project" value="InterPro"/>
</dbReference>
<gene>
    <name evidence="4" type="ORF">CDAUBV1_LOCUS1947</name>
</gene>
<dbReference type="EMBL" id="CAXLJL010000061">
    <property type="protein sequence ID" value="CAL5130332.1"/>
    <property type="molecule type" value="Genomic_DNA"/>
</dbReference>
<dbReference type="GO" id="GO:0005525">
    <property type="term" value="F:GTP binding"/>
    <property type="evidence" value="ECO:0007669"/>
    <property type="project" value="UniProtKB-KW"/>
</dbReference>
<dbReference type="SMART" id="SM00176">
    <property type="entry name" value="RAN"/>
    <property type="match status" value="1"/>
</dbReference>
<dbReference type="SUPFAM" id="SSF52540">
    <property type="entry name" value="P-loop containing nucleoside triphosphate hydrolases"/>
    <property type="match status" value="1"/>
</dbReference>
<dbReference type="PRINTS" id="PR00449">
    <property type="entry name" value="RASTRNSFRMNG"/>
</dbReference>